<feature type="transmembrane region" description="Helical" evidence="1">
    <location>
        <begin position="450"/>
        <end position="470"/>
    </location>
</feature>
<proteinExistence type="predicted"/>
<dbReference type="AlphaFoldDB" id="A0A175RF99"/>
<keyword evidence="1" id="KW-0472">Membrane</keyword>
<dbReference type="EMBL" id="LDQC01000108">
    <property type="protein sequence ID" value="KTR02497.1"/>
    <property type="molecule type" value="Genomic_DNA"/>
</dbReference>
<evidence type="ECO:0000313" key="3">
    <source>
        <dbReference type="Proteomes" id="UP000078252"/>
    </source>
</evidence>
<dbReference type="Proteomes" id="UP000078252">
    <property type="component" value="Unassembled WGS sequence"/>
</dbReference>
<feature type="transmembrane region" description="Helical" evidence="1">
    <location>
        <begin position="516"/>
        <end position="538"/>
    </location>
</feature>
<feature type="transmembrane region" description="Helical" evidence="1">
    <location>
        <begin position="411"/>
        <end position="429"/>
    </location>
</feature>
<dbReference type="STRING" id="33881.NS184_15635"/>
<evidence type="ECO:0008006" key="4">
    <source>
        <dbReference type="Google" id="ProtNLM"/>
    </source>
</evidence>
<feature type="transmembrane region" description="Helical" evidence="1">
    <location>
        <begin position="254"/>
        <end position="277"/>
    </location>
</feature>
<feature type="transmembrane region" description="Helical" evidence="1">
    <location>
        <begin position="332"/>
        <end position="349"/>
    </location>
</feature>
<reference evidence="2 3" key="1">
    <citation type="journal article" date="2016" name="Front. Microbiol.">
        <title>Genomic Resource of Rice Seed Associated Bacteria.</title>
        <authorList>
            <person name="Midha S."/>
            <person name="Bansal K."/>
            <person name="Sharma S."/>
            <person name="Kumar N."/>
            <person name="Patil P.P."/>
            <person name="Chaudhry V."/>
            <person name="Patil P.B."/>
        </authorList>
    </citation>
    <scope>NUCLEOTIDE SEQUENCE [LARGE SCALE GENOMIC DNA]</scope>
    <source>
        <strain evidence="2 3">NS184</strain>
    </source>
</reference>
<feature type="transmembrane region" description="Helical" evidence="1">
    <location>
        <begin position="919"/>
        <end position="940"/>
    </location>
</feature>
<gene>
    <name evidence="2" type="ORF">NS184_15635</name>
</gene>
<feature type="transmembrane region" description="Helical" evidence="1">
    <location>
        <begin position="215"/>
        <end position="242"/>
    </location>
</feature>
<feature type="transmembrane region" description="Helical" evidence="1">
    <location>
        <begin position="161"/>
        <end position="182"/>
    </location>
</feature>
<feature type="transmembrane region" description="Helical" evidence="1">
    <location>
        <begin position="370"/>
        <end position="391"/>
    </location>
</feature>
<accession>A0A175RF99</accession>
<dbReference type="PATRIC" id="fig|33881.3.peg.117"/>
<feature type="transmembrane region" description="Helical" evidence="1">
    <location>
        <begin position="490"/>
        <end position="509"/>
    </location>
</feature>
<keyword evidence="1" id="KW-1133">Transmembrane helix</keyword>
<keyword evidence="1" id="KW-0812">Transmembrane</keyword>
<protein>
    <recommendedName>
        <fullName evidence="4">Bacterial membrane protein YfhO</fullName>
    </recommendedName>
</protein>
<sequence length="950" mass="100675">MDLDRRTRFALWLRRPSSWIEVAAWAALVAFVAFTIGPALLGQGTFLNTGLLSRYTPWGESLETLQNSTNILSSDTLDSVTPQTTLLVRLAHEGVFGAWNPYVAGGVELGGVPNSGAWSPLSLPWWILPFTYAAGAVKLLEIVAVTVGMSLLLRRWGVPRAAWPIASLVFASSGFMVAWSNWPQTRVAAFIPLLFWAIDRAAVELKARDLLSVGLVVMSMLLGGFPAVVGYALFVGGFFFLARTIVVHRAVRGVLVSAAIAIGGIVLGVLLSAWQLVPFAISASNVVDFNGRGQSGGSGLGSNPMVSSWIPDISSLASTGAAWSARNPVEEYSYLGIGAIVLIAAAVLLRPRLDPAVTLDDTSRRRRRGVLPIAAALLAFSVVLVFLGGPILAAARELPVFDSNPIGRARVVVGFFAAVVAGIGFGRVADAEVLRDELARFRRATPLRRATRVATVVLVVLFTAAVGLQTALALETVPTDYVHRTKLETLAVGLVGAGVAVCVLAAWLLRNRVVRVTAAVLVAAGVAAPAVVATQPWWPIASNSTFYPSSPAIRYLQEHVSDQDRYATTGSATLPGSASYYRIRSTTGHAFQTAEWKQLMRKVDPKTYPTASYLTFQPNEIPELVDSAILDRVATKYIVADPSAPVAGTSEAGAPQTKWSDLTASNPSVDSASHTGPVNGMTITGPPALTTSTDGMTLTVSLIDDATGKTLTSTESWVPAMGGPRNVAVEGSDIPRTTSWHARITITGQSKLVPIGTDDDGKAVLTLFRPVAGQGVSVVHTGDATIYERDTALDRVRWASDQRVVSTKYGRVDTLADHSLPADTVVLSEQTDHRADTGADAEVALQPGDTSETIAKVDASGAGWLVVMDSVQRPGWHATVDGKPVDLVAADNAGGAVWVPEGEHTVRVYYTVPRLATGWLVTGSTVVLAVLVSTVVVVAGRRRRRARTGA</sequence>
<name>A0A175RF99_9MICO</name>
<evidence type="ECO:0000256" key="1">
    <source>
        <dbReference type="SAM" id="Phobius"/>
    </source>
</evidence>
<feature type="transmembrane region" description="Helical" evidence="1">
    <location>
        <begin position="20"/>
        <end position="41"/>
    </location>
</feature>
<comment type="caution">
    <text evidence="2">The sequence shown here is derived from an EMBL/GenBank/DDBJ whole genome shotgun (WGS) entry which is preliminary data.</text>
</comment>
<evidence type="ECO:0000313" key="2">
    <source>
        <dbReference type="EMBL" id="KTR02497.1"/>
    </source>
</evidence>
<organism evidence="2 3">
    <name type="scientific">Curtobacterium luteum</name>
    <dbReference type="NCBI Taxonomy" id="33881"/>
    <lineage>
        <taxon>Bacteria</taxon>
        <taxon>Bacillati</taxon>
        <taxon>Actinomycetota</taxon>
        <taxon>Actinomycetes</taxon>
        <taxon>Micrococcales</taxon>
        <taxon>Microbacteriaceae</taxon>
        <taxon>Curtobacterium</taxon>
    </lineage>
</organism>
<feature type="transmembrane region" description="Helical" evidence="1">
    <location>
        <begin position="125"/>
        <end position="149"/>
    </location>
</feature>